<dbReference type="InterPro" id="IPR016162">
    <property type="entry name" value="Ald_DH_N"/>
</dbReference>
<feature type="domain" description="Aldehyde dehydrogenase" evidence="2">
    <location>
        <begin position="31"/>
        <end position="476"/>
    </location>
</feature>
<name>A0A9W7W646_9PEZI</name>
<dbReference type="OrthoDB" id="310895at2759"/>
<reference evidence="3 4" key="1">
    <citation type="journal article" date="2018" name="IMA Fungus">
        <title>IMA Genome-F 10: Nine draft genome sequences of Claviceps purpurea s.lat., including C. arundinis, C. humidiphila, and C. cf. spartinae, pseudomolecules for the pitch canker pathogen Fusarium circinatum, draft genome of Davidsoniella eucalypti, Grosmannia galeiformis, Quambalaria eucalypti, and Teratosphaeria destructans.</title>
        <authorList>
            <person name="Wingfield B.D."/>
            <person name="Liu M."/>
            <person name="Nguyen H.D."/>
            <person name="Lane F.A."/>
            <person name="Morgan S.W."/>
            <person name="De Vos L."/>
            <person name="Wilken P.M."/>
            <person name="Duong T.A."/>
            <person name="Aylward J."/>
            <person name="Coetzee M.P."/>
            <person name="Dadej K."/>
            <person name="De Beer Z.W."/>
            <person name="Findlay W."/>
            <person name="Havenga M."/>
            <person name="Kolarik M."/>
            <person name="Menzies J.G."/>
            <person name="Naidoo K."/>
            <person name="Pochopski O."/>
            <person name="Shoukouhi P."/>
            <person name="Santana Q.C."/>
            <person name="Seifert K.A."/>
            <person name="Soal N."/>
            <person name="Steenkamp E.T."/>
            <person name="Tatham C.T."/>
            <person name="van der Nest M.A."/>
            <person name="Wingfield M.J."/>
        </authorList>
    </citation>
    <scope>NUCLEOTIDE SEQUENCE [LARGE SCALE GENOMIC DNA]</scope>
    <source>
        <strain evidence="3">CMW44962</strain>
    </source>
</reference>
<dbReference type="Proteomes" id="UP001138500">
    <property type="component" value="Unassembled WGS sequence"/>
</dbReference>
<evidence type="ECO:0000313" key="4">
    <source>
        <dbReference type="Proteomes" id="UP001138500"/>
    </source>
</evidence>
<dbReference type="EMBL" id="RIBY02000247">
    <property type="protein sequence ID" value="KAH9844684.1"/>
    <property type="molecule type" value="Genomic_DNA"/>
</dbReference>
<proteinExistence type="predicted"/>
<dbReference type="PANTHER" id="PTHR43353">
    <property type="entry name" value="SUCCINATE-SEMIALDEHYDE DEHYDROGENASE, MITOCHONDRIAL"/>
    <property type="match status" value="1"/>
</dbReference>
<evidence type="ECO:0000313" key="3">
    <source>
        <dbReference type="EMBL" id="KAH9844684.1"/>
    </source>
</evidence>
<protein>
    <submittedName>
        <fullName evidence="3">ALDH-like protein</fullName>
    </submittedName>
</protein>
<keyword evidence="4" id="KW-1185">Reference proteome</keyword>
<evidence type="ECO:0000256" key="1">
    <source>
        <dbReference type="ARBA" id="ARBA00023002"/>
    </source>
</evidence>
<accession>A0A9W7W646</accession>
<dbReference type="GO" id="GO:0004777">
    <property type="term" value="F:succinate-semialdehyde dehydrogenase (NAD+) activity"/>
    <property type="evidence" value="ECO:0007669"/>
    <property type="project" value="TreeGrafter"/>
</dbReference>
<dbReference type="InterPro" id="IPR016161">
    <property type="entry name" value="Ald_DH/histidinol_DH"/>
</dbReference>
<dbReference type="Gene3D" id="3.40.309.10">
    <property type="entry name" value="Aldehyde Dehydrogenase, Chain A, domain 2"/>
    <property type="match status" value="1"/>
</dbReference>
<dbReference type="Pfam" id="PF00171">
    <property type="entry name" value="Aldedh"/>
    <property type="match status" value="1"/>
</dbReference>
<keyword evidence="1" id="KW-0560">Oxidoreductase</keyword>
<sequence length="486" mass="51990">MASSADHANGSHTPIVPLWINGEAATASKPVQFPVTSYAQQKDVVVAESADVDAAKRAADVAWSAFQTWQHASIITRRNLLHRYSALLRERSEQLVEAQILETSVSKLWAEKNVTLATNLIDEVAACISQIKGEIPPTATPGSIALAFTVPLGPVLTIAPWNASVILAARGLATAIAAGCTVVFKASELCPRVHHLLVQIFEEAGVPKGAINVLHTRREDAAEVTEALIAHRRIRKVEFIGSAGVGKIIGQICAKHLKPVLMELGGKGPAIVLDDADLADAAKKCIAGAFLHHGQLCFSTERIIVLEKVAPEFQELLKKEAQAFPVSSGVSARIVEASQEKLVDAEKKGAKFLVGGPRFKNNSTLEPTILTGLTPDMALWDDEAFGPSVSLYVAPDDAHAIDMANDSAYGLNAAVHSTNIERALAVARRIECAQVHVNSMTAHDEPTLPVGGMKGSGWGRNNSLWGLREFCEVKLVTLSMKGNDFL</sequence>
<gene>
    <name evidence="3" type="ORF">Tdes44962_MAKER07158</name>
</gene>
<dbReference type="AlphaFoldDB" id="A0A9W7W646"/>
<reference evidence="3 4" key="2">
    <citation type="journal article" date="2021" name="Curr. Genet.">
        <title>Genetic response to nitrogen starvation in the aggressive Eucalyptus foliar pathogen Teratosphaeria destructans.</title>
        <authorList>
            <person name="Havenga M."/>
            <person name="Wingfield B.D."/>
            <person name="Wingfield M.J."/>
            <person name="Dreyer L.L."/>
            <person name="Roets F."/>
            <person name="Aylward J."/>
        </authorList>
    </citation>
    <scope>NUCLEOTIDE SEQUENCE [LARGE SCALE GENOMIC DNA]</scope>
    <source>
        <strain evidence="3">CMW44962</strain>
    </source>
</reference>
<evidence type="ECO:0000259" key="2">
    <source>
        <dbReference type="Pfam" id="PF00171"/>
    </source>
</evidence>
<dbReference type="InterPro" id="IPR015590">
    <property type="entry name" value="Aldehyde_DH_dom"/>
</dbReference>
<dbReference type="GO" id="GO:0009450">
    <property type="term" value="P:gamma-aminobutyric acid catabolic process"/>
    <property type="evidence" value="ECO:0007669"/>
    <property type="project" value="TreeGrafter"/>
</dbReference>
<comment type="caution">
    <text evidence="3">The sequence shown here is derived from an EMBL/GenBank/DDBJ whole genome shotgun (WGS) entry which is preliminary data.</text>
</comment>
<dbReference type="InterPro" id="IPR016163">
    <property type="entry name" value="Ald_DH_C"/>
</dbReference>
<dbReference type="SUPFAM" id="SSF53720">
    <property type="entry name" value="ALDH-like"/>
    <property type="match status" value="1"/>
</dbReference>
<dbReference type="PANTHER" id="PTHR43353:SF6">
    <property type="entry name" value="CYTOPLASMIC ALDEHYDE DEHYDROGENASE (EUROFUNG)"/>
    <property type="match status" value="1"/>
</dbReference>
<dbReference type="InterPro" id="IPR050740">
    <property type="entry name" value="Aldehyde_DH_Superfamily"/>
</dbReference>
<dbReference type="Gene3D" id="3.40.605.10">
    <property type="entry name" value="Aldehyde Dehydrogenase, Chain A, domain 1"/>
    <property type="match status" value="1"/>
</dbReference>
<organism evidence="3 4">
    <name type="scientific">Teratosphaeria destructans</name>
    <dbReference type="NCBI Taxonomy" id="418781"/>
    <lineage>
        <taxon>Eukaryota</taxon>
        <taxon>Fungi</taxon>
        <taxon>Dikarya</taxon>
        <taxon>Ascomycota</taxon>
        <taxon>Pezizomycotina</taxon>
        <taxon>Dothideomycetes</taxon>
        <taxon>Dothideomycetidae</taxon>
        <taxon>Mycosphaerellales</taxon>
        <taxon>Teratosphaeriaceae</taxon>
        <taxon>Teratosphaeria</taxon>
    </lineage>
</organism>